<accession>A0AAV2HZB0</accession>
<sequence>LEVPSSVLNRRVRSNKHTSGHSVLSTAKSDTQVSQAGRGITSDDDRESGMSSFHLSCSNLCKDYKSVEWDRRFFQIQEEMDQCLMEEFGRQSKSEVNQDKTDTNK</sequence>
<feature type="compositionally biased region" description="Polar residues" evidence="1">
    <location>
        <begin position="20"/>
        <end position="35"/>
    </location>
</feature>
<organism evidence="2 3">
    <name type="scientific">Lymnaea stagnalis</name>
    <name type="common">Great pond snail</name>
    <name type="synonym">Helix stagnalis</name>
    <dbReference type="NCBI Taxonomy" id="6523"/>
    <lineage>
        <taxon>Eukaryota</taxon>
        <taxon>Metazoa</taxon>
        <taxon>Spiralia</taxon>
        <taxon>Lophotrochozoa</taxon>
        <taxon>Mollusca</taxon>
        <taxon>Gastropoda</taxon>
        <taxon>Heterobranchia</taxon>
        <taxon>Euthyneura</taxon>
        <taxon>Panpulmonata</taxon>
        <taxon>Hygrophila</taxon>
        <taxon>Lymnaeoidea</taxon>
        <taxon>Lymnaeidae</taxon>
        <taxon>Lymnaea</taxon>
    </lineage>
</organism>
<evidence type="ECO:0000313" key="3">
    <source>
        <dbReference type="Proteomes" id="UP001497497"/>
    </source>
</evidence>
<reference evidence="2 3" key="1">
    <citation type="submission" date="2024-04" db="EMBL/GenBank/DDBJ databases">
        <authorList>
            <consortium name="Genoscope - CEA"/>
            <person name="William W."/>
        </authorList>
    </citation>
    <scope>NUCLEOTIDE SEQUENCE [LARGE SCALE GENOMIC DNA]</scope>
</reference>
<gene>
    <name evidence="2" type="ORF">GSLYS_00013363001</name>
</gene>
<dbReference type="Proteomes" id="UP001497497">
    <property type="component" value="Unassembled WGS sequence"/>
</dbReference>
<evidence type="ECO:0000313" key="2">
    <source>
        <dbReference type="EMBL" id="CAL1539630.1"/>
    </source>
</evidence>
<name>A0AAV2HZB0_LYMST</name>
<feature type="region of interest" description="Disordered" evidence="1">
    <location>
        <begin position="1"/>
        <end position="49"/>
    </location>
</feature>
<dbReference type="EMBL" id="CAXITT010000347">
    <property type="protein sequence ID" value="CAL1539630.1"/>
    <property type="molecule type" value="Genomic_DNA"/>
</dbReference>
<proteinExistence type="predicted"/>
<protein>
    <submittedName>
        <fullName evidence="2">Uncharacterized protein</fullName>
    </submittedName>
</protein>
<feature type="compositionally biased region" description="Basic residues" evidence="1">
    <location>
        <begin position="10"/>
        <end position="19"/>
    </location>
</feature>
<keyword evidence="3" id="KW-1185">Reference proteome</keyword>
<dbReference type="AlphaFoldDB" id="A0AAV2HZB0"/>
<evidence type="ECO:0000256" key="1">
    <source>
        <dbReference type="SAM" id="MobiDB-lite"/>
    </source>
</evidence>
<feature type="non-terminal residue" evidence="2">
    <location>
        <position position="1"/>
    </location>
</feature>
<feature type="non-terminal residue" evidence="2">
    <location>
        <position position="105"/>
    </location>
</feature>
<comment type="caution">
    <text evidence="2">The sequence shown here is derived from an EMBL/GenBank/DDBJ whole genome shotgun (WGS) entry which is preliminary data.</text>
</comment>